<dbReference type="Proteomes" id="UP001250656">
    <property type="component" value="Unassembled WGS sequence"/>
</dbReference>
<proteinExistence type="predicted"/>
<dbReference type="InterPro" id="IPR041662">
    <property type="entry name" value="SusD-like_2"/>
</dbReference>
<evidence type="ECO:0000313" key="1">
    <source>
        <dbReference type="EMBL" id="MDT7830341.1"/>
    </source>
</evidence>
<dbReference type="RefSeq" id="WP_314016588.1">
    <property type="nucleotide sequence ID" value="NZ_JAVTTP010000001.1"/>
</dbReference>
<evidence type="ECO:0000313" key="2">
    <source>
        <dbReference type="Proteomes" id="UP001250656"/>
    </source>
</evidence>
<keyword evidence="2" id="KW-1185">Reference proteome</keyword>
<name>A0ABU3LAM7_9FLAO</name>
<sequence length="506" mass="55815">MTKYTAFAVLILFFSCDKNFEEINTNEVDPTSASVDPVFLLNNAIINTSTSGTQLNFDLGIVQQVISPNSGVLTGANYNQENREFSQGHWTKLYQNVIKNTGDITAQLLADDAPNRPNLLNMTRLVEALAFMILTDEHGDVPYFEAGKGLSDQIVLPAYTPQEEIYKDLINVVKNATADLSNSAPPENGEVMYSGDINKWKRFGNSLLLRIGMRLTEVDLALAEQTVKEAFAGGVMLSNDDNYVIRHDSNYTNNAGSTLNATEANNYYMVDSFVDFLKDSGDPRLQSIAIRYIGAKSGPEQTQEIGSTDPDDQIGMPMGYDNSTIVGVAADMNLASFYAFTQVDRYRFIKQTAPMFMVTHSQTQLLLAEAAVRGWVSGDPADYYAAGVRAHMEQMAAYDPDSAIPTADIDAYLAANPFDASNALEQINDQYWVSSFMNGPEAFANFRRSGFPALTPNPYPAQDITGDFINRITYPTDEIATNNENLSAAVARMGPDNLDTKVWWDK</sequence>
<dbReference type="PROSITE" id="PS51257">
    <property type="entry name" value="PROKAR_LIPOPROTEIN"/>
    <property type="match status" value="1"/>
</dbReference>
<keyword evidence="1" id="KW-0449">Lipoprotein</keyword>
<protein>
    <submittedName>
        <fullName evidence="1">SusD/RagB family nutrient-binding outer membrane lipoprotein</fullName>
    </submittedName>
</protein>
<gene>
    <name evidence="1" type="ORF">RQM65_16855</name>
</gene>
<dbReference type="SUPFAM" id="SSF48452">
    <property type="entry name" value="TPR-like"/>
    <property type="match status" value="1"/>
</dbReference>
<organism evidence="1 2">
    <name type="scientific">Pricia mediterranea</name>
    <dbReference type="NCBI Taxonomy" id="3076079"/>
    <lineage>
        <taxon>Bacteria</taxon>
        <taxon>Pseudomonadati</taxon>
        <taxon>Bacteroidota</taxon>
        <taxon>Flavobacteriia</taxon>
        <taxon>Flavobacteriales</taxon>
        <taxon>Flavobacteriaceae</taxon>
        <taxon>Pricia</taxon>
    </lineage>
</organism>
<reference evidence="1 2" key="1">
    <citation type="submission" date="2023-09" db="EMBL/GenBank/DDBJ databases">
        <title>Novel taxa isolated from Blanes Bay.</title>
        <authorList>
            <person name="Rey-Velasco X."/>
            <person name="Lucena T."/>
        </authorList>
    </citation>
    <scope>NUCLEOTIDE SEQUENCE [LARGE SCALE GENOMIC DNA]</scope>
    <source>
        <strain evidence="1 2">S334</strain>
    </source>
</reference>
<dbReference type="Pfam" id="PF12771">
    <property type="entry name" value="SusD-like_2"/>
    <property type="match status" value="1"/>
</dbReference>
<comment type="caution">
    <text evidence="1">The sequence shown here is derived from an EMBL/GenBank/DDBJ whole genome shotgun (WGS) entry which is preliminary data.</text>
</comment>
<dbReference type="EMBL" id="JAVTTP010000001">
    <property type="protein sequence ID" value="MDT7830341.1"/>
    <property type="molecule type" value="Genomic_DNA"/>
</dbReference>
<accession>A0ABU3LAM7</accession>
<dbReference type="InterPro" id="IPR011990">
    <property type="entry name" value="TPR-like_helical_dom_sf"/>
</dbReference>
<dbReference type="Gene3D" id="1.25.40.390">
    <property type="match status" value="1"/>
</dbReference>